<sequence>MRNKYIHLTVVMFIFLSWQPLERVAADGEVPRSDKNEEKEFTDYHITLDEAVDIQVNANANPITDIYRNEPSYVHFNDVKMVSPIISVPVANVRTAPSLESEIAFDFPKMAPVFIVGIEENIGKSSKQEPLTLTKLLQERFGTVEWQEHNRSESDVWYKIAYQTNTYFVQTSDVHADQIEVKTNTKVRQGPAKSNHAFGKLEKGDTLTIAGLEPNWVEVYYKSWRIPTPEDVKVQLDPNGEDGNLFQHIRLDATIDVPASELDTVLEGKGILEGQGEAFIAAGKEHGINEAYLIAHALLESGHGTSALATGVEVGVNGKGEPVVVTDSNRENLKKIKTTYNMFGIGAADSCPLECGAKTAYENKWFTPESAIKDGAAWIGEGYIYNEFDQNTLYKMKWNPKMGEGQQWKQYATDIGWAEKQTIRIKEIYEQLTDPTYYYDIPMYAEK</sequence>
<evidence type="ECO:0000313" key="3">
    <source>
        <dbReference type="Proteomes" id="UP000247978"/>
    </source>
</evidence>
<dbReference type="OrthoDB" id="9816557at2"/>
<organism evidence="2 3">
    <name type="scientific">Pseudogracilibacillus auburnensis</name>
    <dbReference type="NCBI Taxonomy" id="1494959"/>
    <lineage>
        <taxon>Bacteria</taxon>
        <taxon>Bacillati</taxon>
        <taxon>Bacillota</taxon>
        <taxon>Bacilli</taxon>
        <taxon>Bacillales</taxon>
        <taxon>Bacillaceae</taxon>
        <taxon>Pseudogracilibacillus</taxon>
    </lineage>
</organism>
<dbReference type="InterPro" id="IPR002901">
    <property type="entry name" value="MGlyc_endo_b_GlcNAc-like_dom"/>
</dbReference>
<gene>
    <name evidence="2" type="ORF">DFR56_10993</name>
</gene>
<dbReference type="SMART" id="SM00047">
    <property type="entry name" value="LYZ2"/>
    <property type="match status" value="1"/>
</dbReference>
<dbReference type="Gene3D" id="2.30.30.40">
    <property type="entry name" value="SH3 Domains"/>
    <property type="match status" value="1"/>
</dbReference>
<feature type="domain" description="Mannosyl-glycoprotein endo-beta-N-acetylglucosamidase-like" evidence="1">
    <location>
        <begin position="264"/>
        <end position="440"/>
    </location>
</feature>
<dbReference type="RefSeq" id="WP_110395894.1">
    <property type="nucleotide sequence ID" value="NZ_JBHUHB010000001.1"/>
</dbReference>
<protein>
    <submittedName>
        <fullName evidence="2">Beta-N-acetylglucosaminidase</fullName>
    </submittedName>
</protein>
<dbReference type="Pfam" id="PF01832">
    <property type="entry name" value="Glucosaminidase"/>
    <property type="match status" value="1"/>
</dbReference>
<accession>A0A2V3VWI7</accession>
<comment type="caution">
    <text evidence="2">The sequence shown here is derived from an EMBL/GenBank/DDBJ whole genome shotgun (WGS) entry which is preliminary data.</text>
</comment>
<proteinExistence type="predicted"/>
<name>A0A2V3VWI7_9BACI</name>
<keyword evidence="3" id="KW-1185">Reference proteome</keyword>
<dbReference type="EMBL" id="QJJQ01000009">
    <property type="protein sequence ID" value="PXW85930.1"/>
    <property type="molecule type" value="Genomic_DNA"/>
</dbReference>
<reference evidence="2 3" key="1">
    <citation type="submission" date="2018-05" db="EMBL/GenBank/DDBJ databases">
        <title>Genomic Encyclopedia of Type Strains, Phase IV (KMG-IV): sequencing the most valuable type-strain genomes for metagenomic binning, comparative biology and taxonomic classification.</title>
        <authorList>
            <person name="Goeker M."/>
        </authorList>
    </citation>
    <scope>NUCLEOTIDE SEQUENCE [LARGE SCALE GENOMIC DNA]</scope>
    <source>
        <strain evidence="2 3">DSM 28556</strain>
    </source>
</reference>
<dbReference type="GO" id="GO:0004040">
    <property type="term" value="F:amidase activity"/>
    <property type="evidence" value="ECO:0007669"/>
    <property type="project" value="InterPro"/>
</dbReference>
<evidence type="ECO:0000313" key="2">
    <source>
        <dbReference type="EMBL" id="PXW85930.1"/>
    </source>
</evidence>
<evidence type="ECO:0000259" key="1">
    <source>
        <dbReference type="SMART" id="SM00047"/>
    </source>
</evidence>
<dbReference type="Proteomes" id="UP000247978">
    <property type="component" value="Unassembled WGS sequence"/>
</dbReference>
<dbReference type="Gene3D" id="1.10.530.10">
    <property type="match status" value="1"/>
</dbReference>
<dbReference type="AlphaFoldDB" id="A0A2V3VWI7"/>